<dbReference type="InterPro" id="IPR004322">
    <property type="entry name" value="Plasmid_replicase_bac"/>
</dbReference>
<name>A0AAD3YM97_AERHY</name>
<dbReference type="EMBL" id="DACTUL010000087">
    <property type="protein sequence ID" value="HAT6346909.1"/>
    <property type="molecule type" value="Genomic_DNA"/>
</dbReference>
<comment type="caution">
    <text evidence="1">The sequence shown here is derived from an EMBL/GenBank/DDBJ whole genome shotgun (WGS) entry which is preliminary data.</text>
</comment>
<gene>
    <name evidence="1" type="ORF">JAJ28_004732</name>
</gene>
<reference evidence="1" key="2">
    <citation type="submission" date="2020-01" db="EMBL/GenBank/DDBJ databases">
        <authorList>
            <consortium name="NCBI Pathogen Detection Project"/>
        </authorList>
    </citation>
    <scope>NUCLEOTIDE SEQUENCE</scope>
    <source>
        <strain evidence="1">OLC2673_Aeromonas</strain>
    </source>
</reference>
<reference evidence="1" key="1">
    <citation type="journal article" date="2018" name="Genome Biol.">
        <title>SKESA: strategic k-mer extension for scrupulous assemblies.</title>
        <authorList>
            <person name="Souvorov A."/>
            <person name="Agarwala R."/>
            <person name="Lipman D.J."/>
        </authorList>
    </citation>
    <scope>NUCLEOTIDE SEQUENCE</scope>
    <source>
        <strain evidence="1">OLC2673_Aeromonas</strain>
    </source>
</reference>
<dbReference type="Pfam" id="PF03090">
    <property type="entry name" value="Replicase"/>
    <property type="match status" value="1"/>
</dbReference>
<dbReference type="Gene3D" id="1.10.10.60">
    <property type="entry name" value="Homeodomain-like"/>
    <property type="match status" value="1"/>
</dbReference>
<protein>
    <submittedName>
        <fullName evidence="1">DNA primase</fullName>
    </submittedName>
</protein>
<evidence type="ECO:0000313" key="2">
    <source>
        <dbReference type="Proteomes" id="UP000859505"/>
    </source>
</evidence>
<proteinExistence type="predicted"/>
<dbReference type="Proteomes" id="UP000859505">
    <property type="component" value="Unassembled WGS sequence"/>
</dbReference>
<dbReference type="AlphaFoldDB" id="A0AAD3YM97"/>
<organism evidence="1 2">
    <name type="scientific">Aeromonas hydrophila</name>
    <dbReference type="NCBI Taxonomy" id="644"/>
    <lineage>
        <taxon>Bacteria</taxon>
        <taxon>Pseudomonadati</taxon>
        <taxon>Pseudomonadota</taxon>
        <taxon>Gammaproteobacteria</taxon>
        <taxon>Aeromonadales</taxon>
        <taxon>Aeromonadaceae</taxon>
        <taxon>Aeromonas</taxon>
    </lineage>
</organism>
<evidence type="ECO:0000313" key="1">
    <source>
        <dbReference type="EMBL" id="HAT6346909.1"/>
    </source>
</evidence>
<accession>A0AAD3YM97</accession>
<dbReference type="Gene3D" id="1.10.340.50">
    <property type="match status" value="1"/>
</dbReference>
<sequence>MVKQAIQADEFVERLPLRPYCTDDPAQGLHIRPQATALAFRHIQHNPPPHVSCIVFDVDRKPYEQRREGYQEWRERGLPAPHWIAINPENGNYHLGYLLAAPVARTNAARLKPLRYLAAIEHVLAKKLGADMGYVGLITKNPVHSDWWTIWHNHVPYSLDYLAEFCPDADLAAYNRRSGKEASGLGRNVTVFDNVREWGYCAVREYWRPNGYEAWAEAVRAACESANAFGREQGGPLPHSEIKATAKSIARWIWRHLTPTSFADYVDRTHTTEIQARRGAKGGKVSKGGGRPSKAADLLPAVLELKAQGYSNRDIAEDLGIGSASVSRYLSKISPE</sequence>